<evidence type="ECO:0000259" key="3">
    <source>
        <dbReference type="PROSITE" id="PS50137"/>
    </source>
</evidence>
<dbReference type="PROSITE" id="PS50141">
    <property type="entry name" value="A_DEAMIN_EDITASE"/>
    <property type="match status" value="1"/>
</dbReference>
<dbReference type="Gene3D" id="1.10.10.10">
    <property type="entry name" value="Winged helix-like DNA-binding domain superfamily/Winged helix DNA-binding domain"/>
    <property type="match status" value="3"/>
</dbReference>
<organism evidence="6 7">
    <name type="scientific">Saccoglossus kowalevskii</name>
    <name type="common">Acorn worm</name>
    <dbReference type="NCBI Taxonomy" id="10224"/>
    <lineage>
        <taxon>Eukaryota</taxon>
        <taxon>Metazoa</taxon>
        <taxon>Hemichordata</taxon>
        <taxon>Enteropneusta</taxon>
        <taxon>Harrimaniidae</taxon>
        <taxon>Saccoglossus</taxon>
    </lineage>
</organism>
<gene>
    <name evidence="7" type="primary">LOC102806136</name>
</gene>
<dbReference type="SUPFAM" id="SSF46785">
    <property type="entry name" value="Winged helix' DNA-binding domain"/>
    <property type="match status" value="3"/>
</dbReference>
<sequence length="845" mass="93811">MVAVTWSRLKQTVEIEESVLGILQKEQRSVTTAELVKASGHGEKKEINKILYKLQRQGVIIKVCESPPKWGLKHPVTLEQDIHDNTQEVDNVDINIDANEDSIADEEPDEQDIDSMETQTVTMATAIKMEQMTSSEINVNNGRDEVEMKSETIDVHLPKTNSNGDFKLQMQMAAVTAVQASNNDMMVVNNNKETLRAQLLNALNAQMEPIHANNLAKLVGLNSKKDINPVLFPMQNMGLVLKVSNVPPKWIITDKGTESLTASPTQQAATLQIPPDPQQIIQQLGANTFMQPPASMVQVHKSDLEKSLLQALLMRENYKAAELARAVGFQSKKDINPTLFHLQRRGLTKKINDSPPTWCITVKGKEQIECILAECGEDIQSRGEGLEEDENLERRGSLAEDEVMTQQITLPANMCTGTSSSLSPAATFTSETFAVINKNPISALMEYAQSRQYKCSIEVLYQSGPPHSPRFTMAAIVNGRRFPSVISKSKKDGKREAADKALRVLIAEGLIQTQQTQPSTLANDNKILNGESLHADNIAALSHQTFNAVVANLPECISGRKILAALVMLRETEELGTVISLGTGNRCVTGDMLSLEGHTVNDSHAEIITRRSFLSIQGLLRTKMEGGEGTIPIDPESSVQTWDGIIRGERLRTMSCSDKIARWNLLGLQGALLTHFIQPIYLASITLGSLYHHGHLSRAVCCRLNAGNHDIKMSLPQDYRLHHPQLGCVTAFEPPRETEKTKALSINWCVNDSKAEVTDGTKGKCLERSGQSNVSVVAKASIYQEFRKLCEKMNRNDLLESATYHQAKKMAREYQQAKAYMIECFEKNNHGRWMLKPPEEEMFSV</sequence>
<feature type="domain" description="Z-binding" evidence="4">
    <location>
        <begin position="9"/>
        <end position="74"/>
    </location>
</feature>
<dbReference type="PANTHER" id="PTHR10910:SF107">
    <property type="entry name" value="DOUBLE-STRANDED RNA-SPECIFIC ADENOSINE DEAMINASE"/>
    <property type="match status" value="1"/>
</dbReference>
<proteinExistence type="predicted"/>
<dbReference type="PROSITE" id="PS50137">
    <property type="entry name" value="DS_RBD"/>
    <property type="match status" value="1"/>
</dbReference>
<protein>
    <submittedName>
        <fullName evidence="7">Double-stranded RNA-specific adenosine deaminase-like</fullName>
    </submittedName>
</protein>
<feature type="domain" description="Z-binding" evidence="4">
    <location>
        <begin position="189"/>
        <end position="254"/>
    </location>
</feature>
<evidence type="ECO:0000256" key="1">
    <source>
        <dbReference type="ARBA" id="ARBA00022884"/>
    </source>
</evidence>
<name>A0ABM0MH28_SACKO</name>
<dbReference type="InterPro" id="IPR042371">
    <property type="entry name" value="Z_dom"/>
</dbReference>
<keyword evidence="6" id="KW-1185">Reference proteome</keyword>
<dbReference type="Gene3D" id="3.30.160.20">
    <property type="match status" value="1"/>
</dbReference>
<dbReference type="Pfam" id="PF00035">
    <property type="entry name" value="dsrm"/>
    <property type="match status" value="1"/>
</dbReference>
<feature type="domain" description="Z-binding" evidence="4">
    <location>
        <begin position="298"/>
        <end position="362"/>
    </location>
</feature>
<evidence type="ECO:0000259" key="5">
    <source>
        <dbReference type="PROSITE" id="PS50141"/>
    </source>
</evidence>
<dbReference type="InterPro" id="IPR036390">
    <property type="entry name" value="WH_DNA-bd_sf"/>
</dbReference>
<feature type="domain" description="A to I editase" evidence="5">
    <location>
        <begin position="587"/>
        <end position="843"/>
    </location>
</feature>
<evidence type="ECO:0000313" key="6">
    <source>
        <dbReference type="Proteomes" id="UP000694865"/>
    </source>
</evidence>
<dbReference type="CDD" id="cd19902">
    <property type="entry name" value="DSRM_DRADA"/>
    <property type="match status" value="1"/>
</dbReference>
<dbReference type="SUPFAM" id="SSF54768">
    <property type="entry name" value="dsRNA-binding domain-like"/>
    <property type="match status" value="1"/>
</dbReference>
<dbReference type="Pfam" id="PF02137">
    <property type="entry name" value="A_deamin"/>
    <property type="match status" value="2"/>
</dbReference>
<reference evidence="7" key="1">
    <citation type="submission" date="2025-08" db="UniProtKB">
        <authorList>
            <consortium name="RefSeq"/>
        </authorList>
    </citation>
    <scope>IDENTIFICATION</scope>
    <source>
        <tissue evidence="7">Testes</tissue>
    </source>
</reference>
<dbReference type="GeneID" id="102806136"/>
<evidence type="ECO:0000256" key="2">
    <source>
        <dbReference type="PROSITE-ProRule" id="PRU00266"/>
    </source>
</evidence>
<evidence type="ECO:0000259" key="4">
    <source>
        <dbReference type="PROSITE" id="PS50139"/>
    </source>
</evidence>
<dbReference type="SMART" id="SM00550">
    <property type="entry name" value="Zalpha"/>
    <property type="match status" value="3"/>
</dbReference>
<dbReference type="SMART" id="SM00358">
    <property type="entry name" value="DSRM"/>
    <property type="match status" value="1"/>
</dbReference>
<accession>A0ABM0MH28</accession>
<dbReference type="PROSITE" id="PS50139">
    <property type="entry name" value="Z_BINDING"/>
    <property type="match status" value="3"/>
</dbReference>
<feature type="domain" description="DRBM" evidence="3">
    <location>
        <begin position="439"/>
        <end position="507"/>
    </location>
</feature>
<dbReference type="PANTHER" id="PTHR10910">
    <property type="entry name" value="EUKARYOTE SPECIFIC DSRNA BINDING PROTEIN"/>
    <property type="match status" value="1"/>
</dbReference>
<keyword evidence="1 2" id="KW-0694">RNA-binding</keyword>
<dbReference type="InterPro" id="IPR014720">
    <property type="entry name" value="dsRBD_dom"/>
</dbReference>
<dbReference type="RefSeq" id="XP_006819319.1">
    <property type="nucleotide sequence ID" value="XM_006819256.1"/>
</dbReference>
<dbReference type="Proteomes" id="UP000694865">
    <property type="component" value="Unplaced"/>
</dbReference>
<dbReference type="InterPro" id="IPR036388">
    <property type="entry name" value="WH-like_DNA-bd_sf"/>
</dbReference>
<evidence type="ECO:0000313" key="7">
    <source>
        <dbReference type="RefSeq" id="XP_006819319.1"/>
    </source>
</evidence>
<dbReference type="SMART" id="SM00552">
    <property type="entry name" value="ADEAMc"/>
    <property type="match status" value="1"/>
</dbReference>
<dbReference type="Pfam" id="PF02295">
    <property type="entry name" value="z-alpha"/>
    <property type="match status" value="3"/>
</dbReference>
<dbReference type="InterPro" id="IPR002466">
    <property type="entry name" value="A_deamin"/>
</dbReference>